<comment type="caution">
    <text evidence="3">The sequence shown here is derived from an EMBL/GenBank/DDBJ whole genome shotgun (WGS) entry which is preliminary data.</text>
</comment>
<dbReference type="EMBL" id="MTYJ01000022">
    <property type="protein sequence ID" value="OQV21532.1"/>
    <property type="molecule type" value="Genomic_DNA"/>
</dbReference>
<keyword evidence="4" id="KW-1185">Reference proteome</keyword>
<gene>
    <name evidence="3" type="ORF">BV898_04434</name>
</gene>
<dbReference type="AlphaFoldDB" id="A0A1W0X2G8"/>
<feature type="compositionally biased region" description="Pro residues" evidence="1">
    <location>
        <begin position="132"/>
        <end position="151"/>
    </location>
</feature>
<dbReference type="Proteomes" id="UP000192578">
    <property type="component" value="Unassembled WGS sequence"/>
</dbReference>
<evidence type="ECO:0000256" key="1">
    <source>
        <dbReference type="SAM" id="MobiDB-lite"/>
    </source>
</evidence>
<organism evidence="3 4">
    <name type="scientific">Hypsibius exemplaris</name>
    <name type="common">Freshwater tardigrade</name>
    <dbReference type="NCBI Taxonomy" id="2072580"/>
    <lineage>
        <taxon>Eukaryota</taxon>
        <taxon>Metazoa</taxon>
        <taxon>Ecdysozoa</taxon>
        <taxon>Tardigrada</taxon>
        <taxon>Eutardigrada</taxon>
        <taxon>Parachela</taxon>
        <taxon>Hypsibioidea</taxon>
        <taxon>Hypsibiidae</taxon>
        <taxon>Hypsibius</taxon>
    </lineage>
</organism>
<keyword evidence="2" id="KW-0812">Transmembrane</keyword>
<evidence type="ECO:0000313" key="3">
    <source>
        <dbReference type="EMBL" id="OQV21532.1"/>
    </source>
</evidence>
<proteinExistence type="predicted"/>
<reference evidence="4" key="1">
    <citation type="submission" date="2017-01" db="EMBL/GenBank/DDBJ databases">
        <title>Comparative genomics of anhydrobiosis in the tardigrade Hypsibius dujardini.</title>
        <authorList>
            <person name="Yoshida Y."/>
            <person name="Koutsovoulos G."/>
            <person name="Laetsch D."/>
            <person name="Stevens L."/>
            <person name="Kumar S."/>
            <person name="Horikawa D."/>
            <person name="Ishino K."/>
            <person name="Komine S."/>
            <person name="Tomita M."/>
            <person name="Blaxter M."/>
            <person name="Arakawa K."/>
        </authorList>
    </citation>
    <scope>NUCLEOTIDE SEQUENCE [LARGE SCALE GENOMIC DNA]</scope>
    <source>
        <strain evidence="4">Z151</strain>
    </source>
</reference>
<feature type="transmembrane region" description="Helical" evidence="2">
    <location>
        <begin position="23"/>
        <end position="40"/>
    </location>
</feature>
<name>A0A1W0X2G8_HYPEX</name>
<evidence type="ECO:0000313" key="4">
    <source>
        <dbReference type="Proteomes" id="UP000192578"/>
    </source>
</evidence>
<keyword evidence="2" id="KW-1133">Transmembrane helix</keyword>
<accession>A0A1W0X2G8</accession>
<keyword evidence="2" id="KW-0472">Membrane</keyword>
<protein>
    <submittedName>
        <fullName evidence="3">Uncharacterized protein</fullName>
    </submittedName>
</protein>
<evidence type="ECO:0000256" key="2">
    <source>
        <dbReference type="SAM" id="Phobius"/>
    </source>
</evidence>
<feature type="region of interest" description="Disordered" evidence="1">
    <location>
        <begin position="118"/>
        <end position="151"/>
    </location>
</feature>
<sequence length="151" mass="16486">MTSSPPQGNLQDDNLPLVPMNELLPFFVTVAALLIWYVLFRVWRRRRLRQQLAGLPRDVAGTTGNTVTTVDVFNVYVVPQTPQAEPPPAVNFGQLQLHEPSCLPPSCLPPSCLPPPPAYSTLKFTQQDGRAVPPPPYQPPSPPPPAYPGTG</sequence>